<dbReference type="EMBL" id="JAWQEG010002925">
    <property type="protein sequence ID" value="KAK3868927.1"/>
    <property type="molecule type" value="Genomic_DNA"/>
</dbReference>
<dbReference type="AlphaFoldDB" id="A0AAE1KBG7"/>
<comment type="caution">
    <text evidence="1">The sequence shown here is derived from an EMBL/GenBank/DDBJ whole genome shotgun (WGS) entry which is preliminary data.</text>
</comment>
<protein>
    <submittedName>
        <fullName evidence="1">Uncharacterized protein</fullName>
    </submittedName>
</protein>
<reference evidence="1" key="1">
    <citation type="submission" date="2023-10" db="EMBL/GenBank/DDBJ databases">
        <title>Genome assemblies of two species of porcelain crab, Petrolisthes cinctipes and Petrolisthes manimaculis (Anomura: Porcellanidae).</title>
        <authorList>
            <person name="Angst P."/>
        </authorList>
    </citation>
    <scope>NUCLEOTIDE SEQUENCE</scope>
    <source>
        <strain evidence="1">PB745_01</strain>
        <tissue evidence="1">Gill</tissue>
    </source>
</reference>
<name>A0AAE1KBG7_PETCI</name>
<sequence length="79" mass="8959">MTEEGKRGLGGKDQARGRWAGRPNLDLISKKCNLGDWFLIYHLGRNMEPTSYGEFLKEFAKELENSVSTLERKPMLVGS</sequence>
<proteinExistence type="predicted"/>
<dbReference type="Proteomes" id="UP001286313">
    <property type="component" value="Unassembled WGS sequence"/>
</dbReference>
<accession>A0AAE1KBG7</accession>
<evidence type="ECO:0000313" key="1">
    <source>
        <dbReference type="EMBL" id="KAK3868927.1"/>
    </source>
</evidence>
<gene>
    <name evidence="1" type="ORF">Pcinc_025727</name>
</gene>
<keyword evidence="2" id="KW-1185">Reference proteome</keyword>
<organism evidence="1 2">
    <name type="scientific">Petrolisthes cinctipes</name>
    <name type="common">Flat porcelain crab</name>
    <dbReference type="NCBI Taxonomy" id="88211"/>
    <lineage>
        <taxon>Eukaryota</taxon>
        <taxon>Metazoa</taxon>
        <taxon>Ecdysozoa</taxon>
        <taxon>Arthropoda</taxon>
        <taxon>Crustacea</taxon>
        <taxon>Multicrustacea</taxon>
        <taxon>Malacostraca</taxon>
        <taxon>Eumalacostraca</taxon>
        <taxon>Eucarida</taxon>
        <taxon>Decapoda</taxon>
        <taxon>Pleocyemata</taxon>
        <taxon>Anomura</taxon>
        <taxon>Galatheoidea</taxon>
        <taxon>Porcellanidae</taxon>
        <taxon>Petrolisthes</taxon>
    </lineage>
</organism>
<evidence type="ECO:0000313" key="2">
    <source>
        <dbReference type="Proteomes" id="UP001286313"/>
    </source>
</evidence>